<feature type="transmembrane region" description="Helical" evidence="18">
    <location>
        <begin position="662"/>
        <end position="680"/>
    </location>
</feature>
<evidence type="ECO:0000256" key="6">
    <source>
        <dbReference type="ARBA" id="ARBA00022729"/>
    </source>
</evidence>
<keyword evidence="12 15" id="KW-1071">Ligand-gated ion channel</keyword>
<evidence type="ECO:0000256" key="3">
    <source>
        <dbReference type="ARBA" id="ARBA00011095"/>
    </source>
</evidence>
<dbReference type="AlphaFoldDB" id="A0A2P5DIT0"/>
<evidence type="ECO:0000256" key="15">
    <source>
        <dbReference type="PIRNR" id="PIRNR037090"/>
    </source>
</evidence>
<comment type="caution">
    <text evidence="20">The sequence shown here is derived from an EMBL/GenBank/DDBJ whole genome shotgun (WGS) entry which is preliminary data.</text>
</comment>
<dbReference type="CDD" id="cd19990">
    <property type="entry name" value="PBP1_GABAb_receptor_plant"/>
    <property type="match status" value="1"/>
</dbReference>
<dbReference type="FunFam" id="3.40.50.2300:FF:000310">
    <property type="entry name" value="Glutamate receptor"/>
    <property type="match status" value="1"/>
</dbReference>
<accession>A0A2P5DIT0</accession>
<evidence type="ECO:0000256" key="4">
    <source>
        <dbReference type="ARBA" id="ARBA00022448"/>
    </source>
</evidence>
<evidence type="ECO:0000256" key="12">
    <source>
        <dbReference type="ARBA" id="ARBA00023286"/>
    </source>
</evidence>
<reference evidence="21" key="1">
    <citation type="submission" date="2016-06" db="EMBL/GenBank/DDBJ databases">
        <title>Parallel loss of symbiosis genes in relatives of nitrogen-fixing non-legume Parasponia.</title>
        <authorList>
            <person name="Van Velzen R."/>
            <person name="Holmer R."/>
            <person name="Bu F."/>
            <person name="Rutten L."/>
            <person name="Van Zeijl A."/>
            <person name="Liu W."/>
            <person name="Santuari L."/>
            <person name="Cao Q."/>
            <person name="Sharma T."/>
            <person name="Shen D."/>
            <person name="Roswanjaya Y."/>
            <person name="Wardhani T."/>
            <person name="Kalhor M.S."/>
            <person name="Jansen J."/>
            <person name="Van den Hoogen J."/>
            <person name="Gungor B."/>
            <person name="Hartog M."/>
            <person name="Hontelez J."/>
            <person name="Verver J."/>
            <person name="Yang W.-C."/>
            <person name="Schijlen E."/>
            <person name="Repin R."/>
            <person name="Schilthuizen M."/>
            <person name="Schranz E."/>
            <person name="Heidstra R."/>
            <person name="Miyata K."/>
            <person name="Fedorova E."/>
            <person name="Kohlen W."/>
            <person name="Bisseling T."/>
            <person name="Smit S."/>
            <person name="Geurts R."/>
        </authorList>
    </citation>
    <scope>NUCLEOTIDE SEQUENCE [LARGE SCALE GENOMIC DNA]</scope>
    <source>
        <strain evidence="21">cv. WU1-14</strain>
    </source>
</reference>
<evidence type="ECO:0000256" key="10">
    <source>
        <dbReference type="ARBA" id="ARBA00023170"/>
    </source>
</evidence>
<keyword evidence="7 18" id="KW-1133">Transmembrane helix</keyword>
<dbReference type="FunFam" id="3.40.50.2300:FF:000169">
    <property type="entry name" value="Glutamate receptor"/>
    <property type="match status" value="1"/>
</dbReference>
<dbReference type="Pfam" id="PF00060">
    <property type="entry name" value="Lig_chan"/>
    <property type="match status" value="1"/>
</dbReference>
<dbReference type="PIRSF" id="PIRSF037090">
    <property type="entry name" value="Iontro_Glu-like_rcpt_pln"/>
    <property type="match status" value="1"/>
</dbReference>
<dbReference type="InterPro" id="IPR028082">
    <property type="entry name" value="Peripla_BP_I"/>
</dbReference>
<dbReference type="InterPro" id="IPR001828">
    <property type="entry name" value="ANF_lig-bd_rcpt"/>
</dbReference>
<dbReference type="PANTHER" id="PTHR34836">
    <property type="entry name" value="OS06G0188250 PROTEIN"/>
    <property type="match status" value="1"/>
</dbReference>
<feature type="transmembrane region" description="Helical" evidence="18">
    <location>
        <begin position="598"/>
        <end position="620"/>
    </location>
</feature>
<dbReference type="InterPro" id="IPR044440">
    <property type="entry name" value="GABAb_receptor_plant_PBP1"/>
</dbReference>
<comment type="subunit">
    <text evidence="3">May form heteromers.</text>
</comment>
<organism evidence="20 21">
    <name type="scientific">Parasponia andersonii</name>
    <name type="common">Sponia andersonii</name>
    <dbReference type="NCBI Taxonomy" id="3476"/>
    <lineage>
        <taxon>Eukaryota</taxon>
        <taxon>Viridiplantae</taxon>
        <taxon>Streptophyta</taxon>
        <taxon>Embryophyta</taxon>
        <taxon>Tracheophyta</taxon>
        <taxon>Spermatophyta</taxon>
        <taxon>Magnoliopsida</taxon>
        <taxon>eudicotyledons</taxon>
        <taxon>Gunneridae</taxon>
        <taxon>Pentapetalae</taxon>
        <taxon>rosids</taxon>
        <taxon>fabids</taxon>
        <taxon>Rosales</taxon>
        <taxon>Cannabaceae</taxon>
        <taxon>Parasponia</taxon>
    </lineage>
</organism>
<evidence type="ECO:0000313" key="21">
    <source>
        <dbReference type="Proteomes" id="UP000237105"/>
    </source>
</evidence>
<dbReference type="FunFam" id="3.40.190.10:FF:000103">
    <property type="entry name" value="Glutamate receptor"/>
    <property type="match status" value="1"/>
</dbReference>
<dbReference type="InterPro" id="IPR015683">
    <property type="entry name" value="Ionotropic_Glu_rcpt"/>
</dbReference>
<feature type="region of interest" description="Disordered" evidence="17">
    <location>
        <begin position="909"/>
        <end position="979"/>
    </location>
</feature>
<proteinExistence type="inferred from homology"/>
<dbReference type="Gene3D" id="1.10.287.70">
    <property type="match status" value="1"/>
</dbReference>
<dbReference type="FunFam" id="3.40.190.10:FF:000195">
    <property type="entry name" value="Glutamate receptor 2.7"/>
    <property type="match status" value="1"/>
</dbReference>
<feature type="transmembrane region" description="Helical" evidence="18">
    <location>
        <begin position="844"/>
        <end position="868"/>
    </location>
</feature>
<dbReference type="EMBL" id="JXTB01000035">
    <property type="protein sequence ID" value="PON73155.1"/>
    <property type="molecule type" value="Genomic_DNA"/>
</dbReference>
<dbReference type="OrthoDB" id="5984008at2759"/>
<evidence type="ECO:0000256" key="2">
    <source>
        <dbReference type="ARBA" id="ARBA00008685"/>
    </source>
</evidence>
<evidence type="ECO:0000259" key="19">
    <source>
        <dbReference type="SMART" id="SM00079"/>
    </source>
</evidence>
<dbReference type="GO" id="GO:0015276">
    <property type="term" value="F:ligand-gated monoatomic ion channel activity"/>
    <property type="evidence" value="ECO:0007669"/>
    <property type="project" value="InterPro"/>
</dbReference>
<evidence type="ECO:0000256" key="18">
    <source>
        <dbReference type="SAM" id="Phobius"/>
    </source>
</evidence>
<keyword evidence="8 15" id="KW-0406">Ion transport</keyword>
<dbReference type="SUPFAM" id="SSF53850">
    <property type="entry name" value="Periplasmic binding protein-like II"/>
    <property type="match status" value="1"/>
</dbReference>
<evidence type="ECO:0000256" key="5">
    <source>
        <dbReference type="ARBA" id="ARBA00022692"/>
    </source>
</evidence>
<dbReference type="FunFam" id="1.10.287.70:FF:000037">
    <property type="entry name" value="Glutamate receptor"/>
    <property type="match status" value="1"/>
</dbReference>
<feature type="domain" description="Ionotropic glutamate receptor C-terminal" evidence="19">
    <location>
        <begin position="474"/>
        <end position="822"/>
    </location>
</feature>
<comment type="function">
    <text evidence="15">Glutamate-gated receptor that probably acts as non-selective cation channel.</text>
</comment>
<feature type="compositionally biased region" description="Polar residues" evidence="17">
    <location>
        <begin position="929"/>
        <end position="940"/>
    </location>
</feature>
<dbReference type="Pfam" id="PF01094">
    <property type="entry name" value="ANF_receptor"/>
    <property type="match status" value="1"/>
</dbReference>
<evidence type="ECO:0000256" key="16">
    <source>
        <dbReference type="PIRSR" id="PIRSR037090-50"/>
    </source>
</evidence>
<comment type="similarity">
    <text evidence="2 15">Belongs to the glutamate-gated ion channel (TC 1.A.10.1) family.</text>
</comment>
<keyword evidence="10 15" id="KW-0675">Receptor</keyword>
<evidence type="ECO:0000256" key="1">
    <source>
        <dbReference type="ARBA" id="ARBA00004141"/>
    </source>
</evidence>
<dbReference type="InterPro" id="IPR001320">
    <property type="entry name" value="Iontro_rcpt_C"/>
</dbReference>
<feature type="transmembrane region" description="Helical" evidence="18">
    <location>
        <begin position="6"/>
        <end position="23"/>
    </location>
</feature>
<protein>
    <recommendedName>
        <fullName evidence="15">Glutamate receptor</fullName>
    </recommendedName>
</protein>
<dbReference type="SUPFAM" id="SSF53822">
    <property type="entry name" value="Periplasmic binding protein-like I"/>
    <property type="match status" value="1"/>
</dbReference>
<feature type="disulfide bond" evidence="16">
    <location>
        <begin position="770"/>
        <end position="826"/>
    </location>
</feature>
<comment type="subcellular location">
    <subcellularLocation>
        <location evidence="1">Membrane</location>
        <topology evidence="1">Multi-pass membrane protein</topology>
    </subcellularLocation>
</comment>
<dbReference type="SMART" id="SM00079">
    <property type="entry name" value="PBPe"/>
    <property type="match status" value="1"/>
</dbReference>
<feature type="compositionally biased region" description="Polar residues" evidence="17">
    <location>
        <begin position="954"/>
        <end position="964"/>
    </location>
</feature>
<dbReference type="Gene3D" id="3.40.190.10">
    <property type="entry name" value="Periplasmic binding protein-like II"/>
    <property type="match status" value="2"/>
</dbReference>
<keyword evidence="21" id="KW-1185">Reference proteome</keyword>
<dbReference type="Proteomes" id="UP000237105">
    <property type="component" value="Unassembled WGS sequence"/>
</dbReference>
<keyword evidence="13 15" id="KW-0407">Ion channel</keyword>
<evidence type="ECO:0000256" key="11">
    <source>
        <dbReference type="ARBA" id="ARBA00023180"/>
    </source>
</evidence>
<dbReference type="InterPro" id="IPR017103">
    <property type="entry name" value="Iontropic_Glu_rcpt_pln"/>
</dbReference>
<keyword evidence="4 15" id="KW-0813">Transport</keyword>
<dbReference type="GO" id="GO:0016020">
    <property type="term" value="C:membrane"/>
    <property type="evidence" value="ECO:0007669"/>
    <property type="project" value="UniProtKB-SubCell"/>
</dbReference>
<keyword evidence="11" id="KW-0325">Glycoprotein</keyword>
<comment type="function">
    <text evidence="14">Glutamate-gated receptor that probably acts as a non-selective cation channel. May be involved in light-signal transduction and calcium homeostasis via the regulation of calcium influx into cells.</text>
</comment>
<keyword evidence="6" id="KW-0732">Signal</keyword>
<sequence>MRTNDVPAAIVVFTVSYYVLLLWPSLLGSAQNTTGTSSSGKIGVNVGVVLDMGTDFGKLGLSCINMALSDLYASNPGYRTRLLLHTRDSKSDVVGAAAAALDLIKNTRVQAIIGPETSMQTNFVIDLGDKAQVPIITFSAKSPSLASIRSSYFFRVAANDSSQVGAIGAIVKAFGWREAVPIYVDNEYGEGIIPYLTDALQSVDCRVPYRSVIPPAATDDQIAAELYKLMTMQTRVFVLHMLLDPGARVFAMAERIGMMGSGYVWIMTNGVTDFLGSANATVLDSMQGALGVKTHVPKTKELQDFTVRWRTQFQREDPSIVNPPLSVFGLWAHDAALGLAMAVEEIGRTVNFSFKSGNFSGDSSTDLESFEVSQSGPELVQALSGLRFKGLSGDFRLVNGQLQTSTFEIINVNGSGERRIGFWTLENGLVRMLGSGNSNGTNYFTSNTSLGPIIWPGDSTFVPKGWQVPVNGKRLRIGVPIKDGFGEFINVSFPFSNDTVTGYSVDVFKAVLDVLPYALPFEFVPFATPDGKSAGTYNDFAYQVFAGNFDAAVGDLTIRANRSLYVDFTLPYTETGVSMIVPIKDDKSKNAWVFLKPLTWDLWVASSCFFVFVGFVVWVLEHRINDDFRGPPHYQVGTSFWYSFSTMVFAHRERVVSNLARFVIIIWCFVVLILTQSYTASLTSLLTVQQLQPAVTDVNQLLKNRENVGFQTGSFVLGILRQLGFEDSQFKIYGTPEELYQLFVNGSKNGGIAAAFDETPYMKLFLAKYCSKFTMVEPTFKADGFAFAFPKGSPLVPDISRAILKVTEGKKMKDIEEVWFKKETICPDPNNKLSSSNSLGLESFWGLFLIAGVTSFLALVIFAAIFIYDQRQVLINSDSEPSLWRRIVAVFRTFDEKDLRCHTFKKDEAGERSAVEMSPPNTHYPPSPSGYSVRTDSSFVSGEKGTPSPDPNGTHPTDQDTMVSELTFPSPDPREHDNW</sequence>
<keyword evidence="9 15" id="KW-0472">Membrane</keyword>
<keyword evidence="5 18" id="KW-0812">Transmembrane</keyword>
<evidence type="ECO:0000256" key="13">
    <source>
        <dbReference type="ARBA" id="ARBA00023303"/>
    </source>
</evidence>
<dbReference type="CDD" id="cd13686">
    <property type="entry name" value="GluR_Plant"/>
    <property type="match status" value="1"/>
</dbReference>
<evidence type="ECO:0000256" key="7">
    <source>
        <dbReference type="ARBA" id="ARBA00022989"/>
    </source>
</evidence>
<gene>
    <name evidence="20" type="ORF">PanWU01x14_059960</name>
</gene>
<dbReference type="PANTHER" id="PTHR34836:SF1">
    <property type="entry name" value="OS09G0428600 PROTEIN"/>
    <property type="match status" value="1"/>
</dbReference>
<evidence type="ECO:0000256" key="17">
    <source>
        <dbReference type="SAM" id="MobiDB-lite"/>
    </source>
</evidence>
<evidence type="ECO:0000256" key="14">
    <source>
        <dbReference type="ARBA" id="ARBA00049638"/>
    </source>
</evidence>
<dbReference type="Gene3D" id="3.40.50.2300">
    <property type="match status" value="3"/>
</dbReference>
<evidence type="ECO:0000256" key="9">
    <source>
        <dbReference type="ARBA" id="ARBA00023136"/>
    </source>
</evidence>
<evidence type="ECO:0000256" key="8">
    <source>
        <dbReference type="ARBA" id="ARBA00023065"/>
    </source>
</evidence>
<evidence type="ECO:0000313" key="20">
    <source>
        <dbReference type="EMBL" id="PON73155.1"/>
    </source>
</evidence>
<dbReference type="Pfam" id="PF10613">
    <property type="entry name" value="Lig_chan-Glu_bd"/>
    <property type="match status" value="1"/>
</dbReference>
<name>A0A2P5DIT0_PARAD</name>
<dbReference type="InterPro" id="IPR019594">
    <property type="entry name" value="Glu/Gly-bd"/>
</dbReference>
<keyword evidence="16" id="KW-1015">Disulfide bond</keyword>